<dbReference type="PANTHER" id="PTHR12369">
    <property type="entry name" value="CHONDROITIN SYNTHASE"/>
    <property type="match status" value="1"/>
</dbReference>
<dbReference type="EnsemblMetazoa" id="BGLB016414-RA">
    <property type="protein sequence ID" value="BGLB016414-PA"/>
    <property type="gene ID" value="BGLB016414"/>
</dbReference>
<dbReference type="Proteomes" id="UP000076420">
    <property type="component" value="Unassembled WGS sequence"/>
</dbReference>
<dbReference type="GO" id="GO:0047238">
    <property type="term" value="F:glucuronosyl-N-acetylgalactosaminyl-proteoglycan 4-beta-N-acetylgalactosaminyltransferase activity"/>
    <property type="evidence" value="ECO:0007669"/>
    <property type="project" value="TreeGrafter"/>
</dbReference>
<sequence>MPNKNQSNGVAVRQHSSPRKFSPSGIKGCTSTILIGLLGFLCGILLVNWCKVGVFSSSRCGTQGSCCKEIRIGSATAETLEEPVEMSESLAEKDKDNFIFVGIMTAKKFIDNRGLASHRTWASNINGKVMFFSSEGSTSSYGVPVVALTGVDDHYPPQKKSFMMLKYMYDHFLDKYEWFMRADDDVFIKGDRLDEFLRGINSSQALFIGQAGTGKADELGKLALSADENFCMGGPGMIFSRETLRRMAPHISYCLRNLYTTHEDVEIGRCVRKFAEIQCTWSYEMQQILYQNYKEEKGSFKTTLKNKEVQKAVSLHPVKDPDYQYRIYNYLRSVKIMTEHQREVQLHRDMASMTELIQDGRLPSEPGLSQPPNLRKFRPLSGKEVIPWDFVARSIYSQFNNNPRRGIDESVKGALDELVNQVIMKVNKNAHLRGRTIDFKEIQYGYYRLDPMNGPDYVLDLLLTYRKYRGRKMSMNVRRHAYLQQAFLPVEMREEPGYVEQNSSGVGAKVKSWLKIFAGNSETSQIVNKRTEFIDIIMPLMGRFKIFQRFMNNFEKVVLLPKENARLVLVLYKSKDEPEAHRFTLDLVQYYQDKYGKDYIEVVQTDNEFSRGPGLQLGAGRCSEDALVFFIDVDIIFSASSLERVRLNTKRGTQVYFPIVFSQYDPEPVCFTGSPHCDCANSECVLKAEDISDAAGYWRQFGFGIAAMYLSDYYNAGGFDLSIRGWGKEDVDLYTKFIENFYYIFRAVDPGMTHIFHTIKCSETLESAQMVMCVNSKAQSYASTSLLANQIYSNPEILRRLETYSMNHEL</sequence>
<evidence type="ECO:0000256" key="5">
    <source>
        <dbReference type="ARBA" id="ARBA00022968"/>
    </source>
</evidence>
<dbReference type="OrthoDB" id="431432at2759"/>
<comment type="subcellular location">
    <subcellularLocation>
        <location evidence="1 10">Golgi apparatus</location>
        <location evidence="1 10">Golgi stack membrane</location>
        <topology evidence="1 10">Single-pass type II membrane protein</topology>
    </subcellularLocation>
</comment>
<dbReference type="EC" id="2.4.1.-" evidence="10"/>
<keyword evidence="3 10" id="KW-0808">Transferase</keyword>
<dbReference type="InterPro" id="IPR008428">
    <property type="entry name" value="Chond_GalNAc"/>
</dbReference>
<protein>
    <recommendedName>
        <fullName evidence="10">Hexosyltransferase</fullName>
        <ecNumber evidence="10">2.4.1.-</ecNumber>
    </recommendedName>
</protein>
<dbReference type="PANTHER" id="PTHR12369:SF11">
    <property type="entry name" value="HEXOSYLTRANSFERASE"/>
    <property type="match status" value="1"/>
</dbReference>
<evidence type="ECO:0000256" key="1">
    <source>
        <dbReference type="ARBA" id="ARBA00004447"/>
    </source>
</evidence>
<dbReference type="SUPFAM" id="SSF53448">
    <property type="entry name" value="Nucleotide-diphospho-sugar transferases"/>
    <property type="match status" value="1"/>
</dbReference>
<evidence type="ECO:0000256" key="10">
    <source>
        <dbReference type="RuleBase" id="RU364016"/>
    </source>
</evidence>
<keyword evidence="7 10" id="KW-0333">Golgi apparatus</keyword>
<evidence type="ECO:0000256" key="9">
    <source>
        <dbReference type="ARBA" id="ARBA00023180"/>
    </source>
</evidence>
<dbReference type="STRING" id="6526.A0A2C9K854"/>
<evidence type="ECO:0000256" key="4">
    <source>
        <dbReference type="ARBA" id="ARBA00022692"/>
    </source>
</evidence>
<evidence type="ECO:0000256" key="11">
    <source>
        <dbReference type="SAM" id="MobiDB-lite"/>
    </source>
</evidence>
<dbReference type="Pfam" id="PF05679">
    <property type="entry name" value="CHGN"/>
    <property type="match status" value="1"/>
</dbReference>
<evidence type="ECO:0000256" key="2">
    <source>
        <dbReference type="ARBA" id="ARBA00009239"/>
    </source>
</evidence>
<evidence type="ECO:0000313" key="13">
    <source>
        <dbReference type="Proteomes" id="UP000076420"/>
    </source>
</evidence>
<keyword evidence="4 10" id="KW-0812">Transmembrane</keyword>
<dbReference type="Gene3D" id="3.90.550.50">
    <property type="match status" value="1"/>
</dbReference>
<comment type="similarity">
    <text evidence="2 10">Belongs to the chondroitin N-acetylgalactosaminyltransferase family.</text>
</comment>
<keyword evidence="8 10" id="KW-0472">Membrane</keyword>
<dbReference type="InterPro" id="IPR051227">
    <property type="entry name" value="CS_glycosyltransferase"/>
</dbReference>
<dbReference type="InterPro" id="IPR029044">
    <property type="entry name" value="Nucleotide-diphossugar_trans"/>
</dbReference>
<dbReference type="VEuPathDB" id="VectorBase:BGLAX_046349"/>
<evidence type="ECO:0000256" key="7">
    <source>
        <dbReference type="ARBA" id="ARBA00023034"/>
    </source>
</evidence>
<accession>A0A2C9K854</accession>
<keyword evidence="5 10" id="KW-0735">Signal-anchor</keyword>
<dbReference type="KEGG" id="bgt:106073757"/>
<dbReference type="VEuPathDB" id="VectorBase:BGLB016414"/>
<name>A0A2C9K854_BIOGL</name>
<proteinExistence type="inferred from homology"/>
<evidence type="ECO:0000313" key="12">
    <source>
        <dbReference type="EnsemblMetazoa" id="BGLB016414-PA"/>
    </source>
</evidence>
<gene>
    <name evidence="12" type="primary">106073757</name>
</gene>
<reference evidence="12" key="1">
    <citation type="submission" date="2020-05" db="UniProtKB">
        <authorList>
            <consortium name="EnsemblMetazoa"/>
        </authorList>
    </citation>
    <scope>IDENTIFICATION</scope>
    <source>
        <strain evidence="12">BB02</strain>
    </source>
</reference>
<dbReference type="FunFam" id="3.90.550.50:FF:000004">
    <property type="entry name" value="Hexosyltransferase"/>
    <property type="match status" value="1"/>
</dbReference>
<dbReference type="Gene3D" id="3.90.550.10">
    <property type="entry name" value="Spore Coat Polysaccharide Biosynthesis Protein SpsA, Chain A"/>
    <property type="match status" value="1"/>
</dbReference>
<dbReference type="GO" id="GO:0032580">
    <property type="term" value="C:Golgi cisterna membrane"/>
    <property type="evidence" value="ECO:0007669"/>
    <property type="project" value="UniProtKB-SubCell"/>
</dbReference>
<evidence type="ECO:0000256" key="3">
    <source>
        <dbReference type="ARBA" id="ARBA00022679"/>
    </source>
</evidence>
<keyword evidence="9" id="KW-0325">Glycoprotein</keyword>
<organism evidence="12 13">
    <name type="scientific">Biomphalaria glabrata</name>
    <name type="common">Bloodfluke planorb</name>
    <name type="synonym">Freshwater snail</name>
    <dbReference type="NCBI Taxonomy" id="6526"/>
    <lineage>
        <taxon>Eukaryota</taxon>
        <taxon>Metazoa</taxon>
        <taxon>Spiralia</taxon>
        <taxon>Lophotrochozoa</taxon>
        <taxon>Mollusca</taxon>
        <taxon>Gastropoda</taxon>
        <taxon>Heterobranchia</taxon>
        <taxon>Euthyneura</taxon>
        <taxon>Panpulmonata</taxon>
        <taxon>Hygrophila</taxon>
        <taxon>Lymnaeoidea</taxon>
        <taxon>Planorbidae</taxon>
        <taxon>Biomphalaria</taxon>
    </lineage>
</organism>
<keyword evidence="6 10" id="KW-1133">Transmembrane helix</keyword>
<feature type="transmembrane region" description="Helical" evidence="10">
    <location>
        <begin position="29"/>
        <end position="49"/>
    </location>
</feature>
<feature type="region of interest" description="Disordered" evidence="11">
    <location>
        <begin position="1"/>
        <end position="24"/>
    </location>
</feature>
<evidence type="ECO:0000256" key="6">
    <source>
        <dbReference type="ARBA" id="ARBA00022989"/>
    </source>
</evidence>
<dbReference type="AlphaFoldDB" id="A0A2C9K854"/>
<evidence type="ECO:0000256" key="8">
    <source>
        <dbReference type="ARBA" id="ARBA00023136"/>
    </source>
</evidence>